<dbReference type="Proteomes" id="UP000190286">
    <property type="component" value="Unassembled WGS sequence"/>
</dbReference>
<keyword evidence="3" id="KW-1185">Reference proteome</keyword>
<dbReference type="PROSITE" id="PS51257">
    <property type="entry name" value="PROKAR_LIPOPROTEIN"/>
    <property type="match status" value="1"/>
</dbReference>
<evidence type="ECO:0000313" key="3">
    <source>
        <dbReference type="Proteomes" id="UP000190286"/>
    </source>
</evidence>
<evidence type="ECO:0000256" key="1">
    <source>
        <dbReference type="SAM" id="SignalP"/>
    </source>
</evidence>
<reference evidence="2 3" key="1">
    <citation type="submission" date="2017-02" db="EMBL/GenBank/DDBJ databases">
        <authorList>
            <person name="Peterson S.W."/>
        </authorList>
    </citation>
    <scope>NUCLEOTIDE SEQUENCE [LARGE SCALE GENOMIC DNA]</scope>
    <source>
        <strain evidence="2 3">ATCC 27749</strain>
    </source>
</reference>
<sequence length="396" mass="43007">MKTNKRIPLILTAALALSACASAANSATTAAPAETAAATPEPTAAPEPVGELRSTVHLSIFSNALYQTVFDGSTAQETTGTNVYKTDFSTGKTTLFYHADSLFSAFPFATEDTLYIVADKLLAFPLAGGAPREIPYDSGEWVDVLYDEQYLYSISSVTAPYAYTQGQRLDLQTGETLPWNIPGETTNVLDVVNGQLVTCRILSDSPVPFPEDSEMSDAFLQNSLCEFDLTDAVTGKPVQKLLSYPWYGEDDGTMRTLYYYLGHNGSDLYFSGYHTPYATDQHSVSVLCIRSDGTQDALDVAEDWNCSALDLDGELRWLMTYNSDMTAFTFYDLQGNRLGANARPAGLAVYTPLTLLDDGRVVLLIGKTSASTQLATIPADAFLNGSTEYTEMEFVG</sequence>
<dbReference type="RefSeq" id="WP_078783505.1">
    <property type="nucleotide sequence ID" value="NZ_FUYF01000002.1"/>
</dbReference>
<protein>
    <recommendedName>
        <fullName evidence="4">TolB protein</fullName>
    </recommendedName>
</protein>
<feature type="signal peptide" evidence="1">
    <location>
        <begin position="1"/>
        <end position="23"/>
    </location>
</feature>
<accession>A0A1T4WEV8</accession>
<dbReference type="SUPFAM" id="SSF69304">
    <property type="entry name" value="Tricorn protease N-terminal domain"/>
    <property type="match status" value="1"/>
</dbReference>
<gene>
    <name evidence="2" type="ORF">SAMN02745178_00491</name>
</gene>
<evidence type="ECO:0008006" key="4">
    <source>
        <dbReference type="Google" id="ProtNLM"/>
    </source>
</evidence>
<keyword evidence="1" id="KW-0732">Signal</keyword>
<name>A0A1T4WEV8_9FIRM</name>
<feature type="chain" id="PRO_5039265373" description="TolB protein" evidence="1">
    <location>
        <begin position="24"/>
        <end position="396"/>
    </location>
</feature>
<dbReference type="EMBL" id="FUYF01000002">
    <property type="protein sequence ID" value="SKA75852.1"/>
    <property type="molecule type" value="Genomic_DNA"/>
</dbReference>
<evidence type="ECO:0000313" key="2">
    <source>
        <dbReference type="EMBL" id="SKA75852.1"/>
    </source>
</evidence>
<dbReference type="AlphaFoldDB" id="A0A1T4WEV8"/>
<dbReference type="GeneID" id="93336983"/>
<organism evidence="2 3">
    <name type="scientific">Gemmiger formicilis</name>
    <dbReference type="NCBI Taxonomy" id="745368"/>
    <lineage>
        <taxon>Bacteria</taxon>
        <taxon>Bacillati</taxon>
        <taxon>Bacillota</taxon>
        <taxon>Clostridia</taxon>
        <taxon>Eubacteriales</taxon>
        <taxon>Gemmiger</taxon>
    </lineage>
</organism>
<proteinExistence type="predicted"/>